<accession>A0A2R3UAN0</accession>
<dbReference type="EMBL" id="MH029535">
    <property type="protein sequence ID" value="AVQ10322.1"/>
    <property type="molecule type" value="Genomic_DNA"/>
</dbReference>
<protein>
    <submittedName>
        <fullName evidence="1">Nonstructural protein</fullName>
    </submittedName>
</protein>
<name>A0A2R3UAN0_9VIRU</name>
<dbReference type="InterPro" id="IPR046781">
    <property type="entry name" value="Phage_ORF5"/>
</dbReference>
<organism evidence="1">
    <name type="scientific">Gokushovirinae environmental samples</name>
    <dbReference type="NCBI Taxonomy" id="1478972"/>
    <lineage>
        <taxon>Viruses</taxon>
        <taxon>Monodnaviria</taxon>
        <taxon>Sangervirae</taxon>
        <taxon>Phixviricota</taxon>
        <taxon>Malgrandaviricetes</taxon>
        <taxon>Petitvirales</taxon>
        <taxon>Microviridae</taxon>
        <taxon>environmental samples</taxon>
    </lineage>
</organism>
<dbReference type="Pfam" id="PF20577">
    <property type="entry name" value="Phage_ORF5"/>
    <property type="match status" value="1"/>
</dbReference>
<sequence>MYYKVIVTRDIKANVYSTPMFVPHTGQAIRSFGDMCSKKDGDINNVLGNHPEDFELIQIGEYNDEEGCFLTCDGDAADDTRNWKHIQLAVGSNYKETNK</sequence>
<reference evidence="1" key="1">
    <citation type="submission" date="2018-03" db="EMBL/GenBank/DDBJ databases">
        <title>Twenty-four Novel Viral Genomes identified from the Dushanzi Mud Volcanic Sediment in Xinjiang, China.</title>
        <authorList>
            <person name="Han L."/>
        </authorList>
    </citation>
    <scope>NUCLEOTIDE SEQUENCE</scope>
</reference>
<proteinExistence type="predicted"/>
<evidence type="ECO:0000313" key="1">
    <source>
        <dbReference type="EMBL" id="AVQ10322.1"/>
    </source>
</evidence>